<dbReference type="PROSITE" id="PS51318">
    <property type="entry name" value="TAT"/>
    <property type="match status" value="1"/>
</dbReference>
<dbReference type="AlphaFoldDB" id="A0AAC8YF23"/>
<evidence type="ECO:0000256" key="1">
    <source>
        <dbReference type="SAM" id="SignalP"/>
    </source>
</evidence>
<dbReference type="RefSeq" id="WP_062819519.1">
    <property type="nucleotide sequence ID" value="NZ_CP014352.1"/>
</dbReference>
<name>A0AAC8YF23_9ACTN</name>
<dbReference type="Proteomes" id="UP000075221">
    <property type="component" value="Chromosome"/>
</dbReference>
<feature type="signal peptide" evidence="1">
    <location>
        <begin position="1"/>
        <end position="34"/>
    </location>
</feature>
<protein>
    <submittedName>
        <fullName evidence="3">Carbohydrate-binding protein</fullName>
    </submittedName>
</protein>
<evidence type="ECO:0000259" key="2">
    <source>
        <dbReference type="Pfam" id="PF13810"/>
    </source>
</evidence>
<organism evidence="3 5">
    <name type="scientific">Acidipropionibacterium acidipropionici</name>
    <dbReference type="NCBI Taxonomy" id="1748"/>
    <lineage>
        <taxon>Bacteria</taxon>
        <taxon>Bacillati</taxon>
        <taxon>Actinomycetota</taxon>
        <taxon>Actinomycetes</taxon>
        <taxon>Propionibacteriales</taxon>
        <taxon>Propionibacteriaceae</taxon>
        <taxon>Acidipropionibacterium</taxon>
    </lineage>
</organism>
<evidence type="ECO:0000313" key="6">
    <source>
        <dbReference type="Proteomes" id="UP000178666"/>
    </source>
</evidence>
<gene>
    <name evidence="4" type="ORF">A8L58_09500</name>
    <name evidence="3" type="ORF">AXH35_08045</name>
</gene>
<proteinExistence type="predicted"/>
<feature type="domain" description="DUF4185" evidence="2">
    <location>
        <begin position="71"/>
        <end position="384"/>
    </location>
</feature>
<accession>A0AAC8YF23</accession>
<dbReference type="Pfam" id="PF13810">
    <property type="entry name" value="DUF4185"/>
    <property type="match status" value="1"/>
</dbReference>
<feature type="chain" id="PRO_5041935719" evidence="1">
    <location>
        <begin position="35"/>
        <end position="394"/>
    </location>
</feature>
<evidence type="ECO:0000313" key="3">
    <source>
        <dbReference type="EMBL" id="AMS05418.1"/>
    </source>
</evidence>
<dbReference type="EMBL" id="CP014352">
    <property type="protein sequence ID" value="AMS05418.1"/>
    <property type="molecule type" value="Genomic_DNA"/>
</dbReference>
<reference evidence="3 5" key="2">
    <citation type="submission" date="2016-02" db="EMBL/GenBank/DDBJ databases">
        <title>Complete Genome Sequence of Propionibacterium acidipropionici ATCC 55737.</title>
        <authorList>
            <person name="Luna Flores C.H."/>
            <person name="Nielsen L.K."/>
            <person name="Marcellin E."/>
        </authorList>
    </citation>
    <scope>NUCLEOTIDE SEQUENCE [LARGE SCALE GENOMIC DNA]</scope>
    <source>
        <strain evidence="3 5">ATCC 55737</strain>
    </source>
</reference>
<dbReference type="Proteomes" id="UP000178666">
    <property type="component" value="Chromosome"/>
</dbReference>
<dbReference type="EMBL" id="CP015970">
    <property type="protein sequence ID" value="AOZ46892.1"/>
    <property type="molecule type" value="Genomic_DNA"/>
</dbReference>
<sequence length="394" mass="43873">MNSKTAHTAITRRSALVLGAGLAAAAASQTVACAQPAREPVPAHSPTRGRFLVNGVRNVRRIAKLTGPDAMNDTLKVGFEGGDLGSMFTAGHRTYFLFGDNFADRAPGQTGGGGGIWHSNALAWTTDTNPADGIRLDGWVTDVNGKAAEILPGKHEPDNTGEVTKIPTQGWAIGHTLYAAYMSVRHWRAAGEWDANEARLARSTDTGRTWTILRDAAWPGTSGFVQLAHAEVVSEGRRWMYQWGIPSGRFGPIRLMRMPYSTGGVENPRHWQYFAGLDRRRRPHWSSRLSDAQIVLDRKSAELSVLWSPRLRRWLLTTMDANSPAVLYEGINPWGPWSEPHTILTQEQCPGLYGPYTDPRYVSHDGTRIYFTLSIWDPYNVFWYSMDLIDARRR</sequence>
<reference evidence="4 6" key="1">
    <citation type="journal article" date="2016" name="Plant Dis.">
        <title>Improved production of propionic acid using genome shuffling.</title>
        <authorList>
            <person name="Luna-Flores C.H."/>
            <person name="Palfreyman R.W."/>
            <person name="Kromer J.O."/>
            <person name="Nielsen L.K."/>
            <person name="Marcellin E."/>
        </authorList>
    </citation>
    <scope>NUCLEOTIDE SEQUENCE [LARGE SCALE GENOMIC DNA]</scope>
    <source>
        <strain evidence="4 6">F3E8</strain>
    </source>
</reference>
<evidence type="ECO:0000313" key="4">
    <source>
        <dbReference type="EMBL" id="AOZ46892.1"/>
    </source>
</evidence>
<keyword evidence="1" id="KW-0732">Signal</keyword>
<evidence type="ECO:0000313" key="5">
    <source>
        <dbReference type="Proteomes" id="UP000075221"/>
    </source>
</evidence>
<keyword evidence="6" id="KW-1185">Reference proteome</keyword>
<dbReference type="InterPro" id="IPR006311">
    <property type="entry name" value="TAT_signal"/>
</dbReference>
<dbReference type="InterPro" id="IPR025442">
    <property type="entry name" value="DUF4185"/>
</dbReference>